<name>A0A9W8I7P0_9FUNG</name>
<dbReference type="PANTHER" id="PTHR32428:SF2">
    <property type="entry name" value="TARGET OF RAPAMYCIN COMPLEX 2 SUBUNIT BIT61-RELATED"/>
    <property type="match status" value="1"/>
</dbReference>
<dbReference type="InterPro" id="IPR013745">
    <property type="entry name" value="Bit61/PRR5"/>
</dbReference>
<evidence type="ECO:0000313" key="3">
    <source>
        <dbReference type="Proteomes" id="UP001139887"/>
    </source>
</evidence>
<gene>
    <name evidence="2" type="ORF">IWW36_004776</name>
</gene>
<feature type="compositionally biased region" description="Polar residues" evidence="1">
    <location>
        <begin position="14"/>
        <end position="23"/>
    </location>
</feature>
<feature type="region of interest" description="Disordered" evidence="1">
    <location>
        <begin position="1"/>
        <end position="32"/>
    </location>
</feature>
<comment type="caution">
    <text evidence="2">The sequence shown here is derived from an EMBL/GenBank/DDBJ whole genome shotgun (WGS) entry which is preliminary data.</text>
</comment>
<protein>
    <submittedName>
        <fullName evidence="2">Uncharacterized protein</fullName>
    </submittedName>
</protein>
<dbReference type="Pfam" id="PF08539">
    <property type="entry name" value="HbrB"/>
    <property type="match status" value="1"/>
</dbReference>
<organism evidence="2 3">
    <name type="scientific">Coemansia brasiliensis</name>
    <dbReference type="NCBI Taxonomy" id="2650707"/>
    <lineage>
        <taxon>Eukaryota</taxon>
        <taxon>Fungi</taxon>
        <taxon>Fungi incertae sedis</taxon>
        <taxon>Zoopagomycota</taxon>
        <taxon>Kickxellomycotina</taxon>
        <taxon>Kickxellomycetes</taxon>
        <taxon>Kickxellales</taxon>
        <taxon>Kickxellaceae</taxon>
        <taxon>Coemansia</taxon>
    </lineage>
</organism>
<dbReference type="GO" id="GO:0031932">
    <property type="term" value="C:TORC2 complex"/>
    <property type="evidence" value="ECO:0007669"/>
    <property type="project" value="TreeGrafter"/>
</dbReference>
<dbReference type="Proteomes" id="UP001139887">
    <property type="component" value="Unassembled WGS sequence"/>
</dbReference>
<evidence type="ECO:0000313" key="2">
    <source>
        <dbReference type="EMBL" id="KAJ2845451.1"/>
    </source>
</evidence>
<dbReference type="OrthoDB" id="2290221at2759"/>
<sequence length="280" mass="30738">MEGSEGMRSPARPWTQTASQAASPRSMYPIRMANGGRTSAAAHSSLAALEAKAPIQQQQHIRNDGEDKWRRLGARILPVFTGERLHCTIEECNEVVRSCLRSSEQLEQVWPEIHGILRMGMASVVRILYRQANMAPKYETRSNSATGILAMPSASLLCESVRADLAVEALAFVWEMVNSHVLPYIEGVFLPLVQFGIAAASSGNCAKLSVRNAVLLHFRDKVAVPLLPSLDEVVNMARAQISLNCLPTIVHMMTVLTTLNPTDRGQFYQTARALSSLLQA</sequence>
<reference evidence="2" key="1">
    <citation type="submission" date="2022-07" db="EMBL/GenBank/DDBJ databases">
        <title>Phylogenomic reconstructions and comparative analyses of Kickxellomycotina fungi.</title>
        <authorList>
            <person name="Reynolds N.K."/>
            <person name="Stajich J.E."/>
            <person name="Barry K."/>
            <person name="Grigoriev I.V."/>
            <person name="Crous P."/>
            <person name="Smith M.E."/>
        </authorList>
    </citation>
    <scope>NUCLEOTIDE SEQUENCE</scope>
    <source>
        <strain evidence="2">NRRL 1566</strain>
    </source>
</reference>
<evidence type="ECO:0000256" key="1">
    <source>
        <dbReference type="SAM" id="MobiDB-lite"/>
    </source>
</evidence>
<proteinExistence type="predicted"/>
<dbReference type="AlphaFoldDB" id="A0A9W8I7P0"/>
<accession>A0A9W8I7P0</accession>
<keyword evidence="3" id="KW-1185">Reference proteome</keyword>
<dbReference type="EMBL" id="JANBUW010000795">
    <property type="protein sequence ID" value="KAJ2845451.1"/>
    <property type="molecule type" value="Genomic_DNA"/>
</dbReference>
<dbReference type="PANTHER" id="PTHR32428">
    <property type="entry name" value="TARGET OF RAPAMYCIN COMPLEX 2 SUBUNIT BIT61-RELATED"/>
    <property type="match status" value="1"/>
</dbReference>
<dbReference type="GO" id="GO:0038203">
    <property type="term" value="P:TORC2 signaling"/>
    <property type="evidence" value="ECO:0007669"/>
    <property type="project" value="TreeGrafter"/>
</dbReference>